<keyword evidence="1" id="KW-1133">Transmembrane helix</keyword>
<organism evidence="3 4">
    <name type="scientific">Marinilabilia rubra</name>
    <dbReference type="NCBI Taxonomy" id="2162893"/>
    <lineage>
        <taxon>Bacteria</taxon>
        <taxon>Pseudomonadati</taxon>
        <taxon>Bacteroidota</taxon>
        <taxon>Bacteroidia</taxon>
        <taxon>Marinilabiliales</taxon>
        <taxon>Marinilabiliaceae</taxon>
        <taxon>Marinilabilia</taxon>
    </lineage>
</organism>
<feature type="domain" description="DUF6249" evidence="2">
    <location>
        <begin position="7"/>
        <end position="108"/>
    </location>
</feature>
<protein>
    <recommendedName>
        <fullName evidence="2">DUF6249 domain-containing protein</fullName>
    </recommendedName>
</protein>
<evidence type="ECO:0000313" key="3">
    <source>
        <dbReference type="EMBL" id="PWD99064.1"/>
    </source>
</evidence>
<dbReference type="Pfam" id="PF19762">
    <property type="entry name" value="DUF6249"/>
    <property type="match status" value="1"/>
</dbReference>
<sequence length="119" mass="13187">MSDVEVIVPVAFFAMIFGIIVLVTYYRNKRMERTALIASGRDASIFEEEEKKSKISSLKYGIFLIGIAIGFMVGDSLAMNGVMSEGVSYISMVLLFGGIALLGFYLLTRKKRKEITLGE</sequence>
<dbReference type="InterPro" id="IPR046216">
    <property type="entry name" value="DUF6249"/>
</dbReference>
<keyword evidence="1" id="KW-0812">Transmembrane</keyword>
<dbReference type="EMBL" id="QEWP01000009">
    <property type="protein sequence ID" value="PWD99064.1"/>
    <property type="molecule type" value="Genomic_DNA"/>
</dbReference>
<dbReference type="AlphaFoldDB" id="A0A2U2B7P5"/>
<feature type="transmembrane region" description="Helical" evidence="1">
    <location>
        <begin position="6"/>
        <end position="26"/>
    </location>
</feature>
<feature type="transmembrane region" description="Helical" evidence="1">
    <location>
        <begin position="60"/>
        <end position="83"/>
    </location>
</feature>
<keyword evidence="1" id="KW-0472">Membrane</keyword>
<proteinExistence type="predicted"/>
<evidence type="ECO:0000313" key="4">
    <source>
        <dbReference type="Proteomes" id="UP000244956"/>
    </source>
</evidence>
<keyword evidence="4" id="KW-1185">Reference proteome</keyword>
<evidence type="ECO:0000256" key="1">
    <source>
        <dbReference type="SAM" id="Phobius"/>
    </source>
</evidence>
<evidence type="ECO:0000259" key="2">
    <source>
        <dbReference type="Pfam" id="PF19762"/>
    </source>
</evidence>
<accession>A0A2U2B7P5</accession>
<comment type="caution">
    <text evidence="3">The sequence shown here is derived from an EMBL/GenBank/DDBJ whole genome shotgun (WGS) entry which is preliminary data.</text>
</comment>
<reference evidence="3 4" key="1">
    <citation type="submission" date="2018-05" db="EMBL/GenBank/DDBJ databases">
        <title>Marinilabilia rubrum sp. nov., isolated from saltern sediment.</title>
        <authorList>
            <person name="Zhang R."/>
        </authorList>
    </citation>
    <scope>NUCLEOTIDE SEQUENCE [LARGE SCALE GENOMIC DNA]</scope>
    <source>
        <strain evidence="3 4">WTE16</strain>
    </source>
</reference>
<dbReference type="OrthoDB" id="679295at2"/>
<gene>
    <name evidence="3" type="ORF">DDZ16_12440</name>
</gene>
<name>A0A2U2B7P5_9BACT</name>
<dbReference type="RefSeq" id="WP_109264803.1">
    <property type="nucleotide sequence ID" value="NZ_QEWP01000009.1"/>
</dbReference>
<dbReference type="Proteomes" id="UP000244956">
    <property type="component" value="Unassembled WGS sequence"/>
</dbReference>
<feature type="transmembrane region" description="Helical" evidence="1">
    <location>
        <begin position="89"/>
        <end position="107"/>
    </location>
</feature>